<keyword evidence="3" id="KW-1185">Reference proteome</keyword>
<evidence type="ECO:0000256" key="1">
    <source>
        <dbReference type="SAM" id="MobiDB-lite"/>
    </source>
</evidence>
<protein>
    <submittedName>
        <fullName evidence="2">Uncharacterized protein</fullName>
    </submittedName>
</protein>
<reference evidence="2" key="1">
    <citation type="submission" date="2020-11" db="EMBL/GenBank/DDBJ databases">
        <authorList>
            <consortium name="DOE Joint Genome Institute"/>
            <person name="Ahrendt S."/>
            <person name="Riley R."/>
            <person name="Andreopoulos W."/>
            <person name="Labutti K."/>
            <person name="Pangilinan J."/>
            <person name="Ruiz-Duenas F.J."/>
            <person name="Barrasa J.M."/>
            <person name="Sanchez-Garcia M."/>
            <person name="Camarero S."/>
            <person name="Miyauchi S."/>
            <person name="Serrano A."/>
            <person name="Linde D."/>
            <person name="Babiker R."/>
            <person name="Drula E."/>
            <person name="Ayuso-Fernandez I."/>
            <person name="Pacheco R."/>
            <person name="Padilla G."/>
            <person name="Ferreira P."/>
            <person name="Barriuso J."/>
            <person name="Kellner H."/>
            <person name="Castanera R."/>
            <person name="Alfaro M."/>
            <person name="Ramirez L."/>
            <person name="Pisabarro A.G."/>
            <person name="Kuo A."/>
            <person name="Tritt A."/>
            <person name="Lipzen A."/>
            <person name="He G."/>
            <person name="Yan M."/>
            <person name="Ng V."/>
            <person name="Cullen D."/>
            <person name="Martin F."/>
            <person name="Rosso M.-N."/>
            <person name="Henrissat B."/>
            <person name="Hibbett D."/>
            <person name="Martinez A.T."/>
            <person name="Grigoriev I.V."/>
        </authorList>
    </citation>
    <scope>NUCLEOTIDE SEQUENCE</scope>
    <source>
        <strain evidence="2">AH 40177</strain>
    </source>
</reference>
<comment type="caution">
    <text evidence="2">The sequence shown here is derived from an EMBL/GenBank/DDBJ whole genome shotgun (WGS) entry which is preliminary data.</text>
</comment>
<accession>A0A9P5U7E4</accession>
<dbReference type="EMBL" id="JADNRY010000068">
    <property type="protein sequence ID" value="KAF9067803.1"/>
    <property type="molecule type" value="Genomic_DNA"/>
</dbReference>
<name>A0A9P5U7E4_9AGAR</name>
<proteinExistence type="predicted"/>
<feature type="region of interest" description="Disordered" evidence="1">
    <location>
        <begin position="74"/>
        <end position="96"/>
    </location>
</feature>
<sequence>MIFTSAARYEEPVGSKHDVVDMYGEELNHNKLQGVDESGAAKFQIQGYKYKLSMLESAQVSPIGAMNDGGYRRWPSAKGVGKKDSSNSNDNDAGGMRPVENVVGKFKFMGCIIDKLAVVIRDCCVT</sequence>
<dbReference type="Proteomes" id="UP000772434">
    <property type="component" value="Unassembled WGS sequence"/>
</dbReference>
<evidence type="ECO:0000313" key="3">
    <source>
        <dbReference type="Proteomes" id="UP000772434"/>
    </source>
</evidence>
<gene>
    <name evidence="2" type="ORF">BDP27DRAFT_1364615</name>
</gene>
<evidence type="ECO:0000313" key="2">
    <source>
        <dbReference type="EMBL" id="KAF9067803.1"/>
    </source>
</evidence>
<dbReference type="AlphaFoldDB" id="A0A9P5U7E4"/>
<organism evidence="2 3">
    <name type="scientific">Rhodocollybia butyracea</name>
    <dbReference type="NCBI Taxonomy" id="206335"/>
    <lineage>
        <taxon>Eukaryota</taxon>
        <taxon>Fungi</taxon>
        <taxon>Dikarya</taxon>
        <taxon>Basidiomycota</taxon>
        <taxon>Agaricomycotina</taxon>
        <taxon>Agaricomycetes</taxon>
        <taxon>Agaricomycetidae</taxon>
        <taxon>Agaricales</taxon>
        <taxon>Marasmiineae</taxon>
        <taxon>Omphalotaceae</taxon>
        <taxon>Rhodocollybia</taxon>
    </lineage>
</organism>